<feature type="compositionally biased region" description="Low complexity" evidence="1">
    <location>
        <begin position="401"/>
        <end position="412"/>
    </location>
</feature>
<dbReference type="AlphaFoldDB" id="A0A1L9R3W2"/>
<dbReference type="InterPro" id="IPR009057">
    <property type="entry name" value="Homeodomain-like_sf"/>
</dbReference>
<dbReference type="PROSITE" id="PS50090">
    <property type="entry name" value="MYB_LIKE"/>
    <property type="match status" value="1"/>
</dbReference>
<feature type="compositionally biased region" description="Polar residues" evidence="1">
    <location>
        <begin position="239"/>
        <end position="252"/>
    </location>
</feature>
<feature type="region of interest" description="Disordered" evidence="1">
    <location>
        <begin position="398"/>
        <end position="425"/>
    </location>
</feature>
<sequence length="480" mass="52919">MSFSRAEPFRFYNPTSQPRKSKSAKPATPSSGSLFSQLPATHALPKKPPTVMSSEETSAILRAPHRETTMTTIDPFTTLSTQGTESDNTRVMSNVPSSAQSTSVQKPPEPQQEPDAHIDGSSRDRGTTNNNFSNAETSFGGATQIISPCDNAASDEHSSAIRSKHATMMPDPTPEELMRRPSKEIIPGPSAAVTPQSIRVTEAVGSQGETRSPLTTDQHMDSSHQENPKLPIIAVEVPQTKTTPNENSGAELTTSSEDNDDSEDSNYETEFEEADEPQLSKFPRSRKGLKRSLTPSRPRNVKKTRLDLGQVPATSSSRGALWNFRSSVLERCGHCRCDSQYTPNPAPSCAIEPRHIPVNGYLELSPGGLRTSIVLNAVTPYDFTGSLFNQPSTSATIRYNSTSTDGADSDSGPHNQSLHRRRKRARFTKEEDALLIELKQGGLKWKDMEQYFNGREWSSLQTRWSRYLQSDTRSQHVCNH</sequence>
<name>A0A1L9R3W2_ASPWE</name>
<feature type="compositionally biased region" description="Polar residues" evidence="1">
    <location>
        <begin position="207"/>
        <end position="217"/>
    </location>
</feature>
<dbReference type="Gene3D" id="1.10.10.60">
    <property type="entry name" value="Homeodomain-like"/>
    <property type="match status" value="1"/>
</dbReference>
<dbReference type="EMBL" id="KV878220">
    <property type="protein sequence ID" value="OJJ29606.1"/>
    <property type="molecule type" value="Genomic_DNA"/>
</dbReference>
<feature type="compositionally biased region" description="Basic and acidic residues" evidence="1">
    <location>
        <begin position="218"/>
        <end position="227"/>
    </location>
</feature>
<reference evidence="4" key="1">
    <citation type="journal article" date="2017" name="Genome Biol.">
        <title>Comparative genomics reveals high biological diversity and specific adaptations in the industrially and medically important fungal genus Aspergillus.</title>
        <authorList>
            <person name="de Vries R.P."/>
            <person name="Riley R."/>
            <person name="Wiebenga A."/>
            <person name="Aguilar-Osorio G."/>
            <person name="Amillis S."/>
            <person name="Uchima C.A."/>
            <person name="Anderluh G."/>
            <person name="Asadollahi M."/>
            <person name="Askin M."/>
            <person name="Barry K."/>
            <person name="Battaglia E."/>
            <person name="Bayram O."/>
            <person name="Benocci T."/>
            <person name="Braus-Stromeyer S.A."/>
            <person name="Caldana C."/>
            <person name="Canovas D."/>
            <person name="Cerqueira G.C."/>
            <person name="Chen F."/>
            <person name="Chen W."/>
            <person name="Choi C."/>
            <person name="Clum A."/>
            <person name="Dos Santos R.A."/>
            <person name="Damasio A.R."/>
            <person name="Diallinas G."/>
            <person name="Emri T."/>
            <person name="Fekete E."/>
            <person name="Flipphi M."/>
            <person name="Freyberg S."/>
            <person name="Gallo A."/>
            <person name="Gournas C."/>
            <person name="Habgood R."/>
            <person name="Hainaut M."/>
            <person name="Harispe M.L."/>
            <person name="Henrissat B."/>
            <person name="Hilden K.S."/>
            <person name="Hope R."/>
            <person name="Hossain A."/>
            <person name="Karabika E."/>
            <person name="Karaffa L."/>
            <person name="Karanyi Z."/>
            <person name="Krasevec N."/>
            <person name="Kuo A."/>
            <person name="Kusch H."/>
            <person name="LaButti K."/>
            <person name="Lagendijk E.L."/>
            <person name="Lapidus A."/>
            <person name="Levasseur A."/>
            <person name="Lindquist E."/>
            <person name="Lipzen A."/>
            <person name="Logrieco A.F."/>
            <person name="MacCabe A."/>
            <person name="Maekelae M.R."/>
            <person name="Malavazi I."/>
            <person name="Melin P."/>
            <person name="Meyer V."/>
            <person name="Mielnichuk N."/>
            <person name="Miskei M."/>
            <person name="Molnar A.P."/>
            <person name="Mule G."/>
            <person name="Ngan C.Y."/>
            <person name="Orejas M."/>
            <person name="Orosz E."/>
            <person name="Ouedraogo J.P."/>
            <person name="Overkamp K.M."/>
            <person name="Park H.-S."/>
            <person name="Perrone G."/>
            <person name="Piumi F."/>
            <person name="Punt P.J."/>
            <person name="Ram A.F."/>
            <person name="Ramon A."/>
            <person name="Rauscher S."/>
            <person name="Record E."/>
            <person name="Riano-Pachon D.M."/>
            <person name="Robert V."/>
            <person name="Roehrig J."/>
            <person name="Ruller R."/>
            <person name="Salamov A."/>
            <person name="Salih N.S."/>
            <person name="Samson R.A."/>
            <person name="Sandor E."/>
            <person name="Sanguinetti M."/>
            <person name="Schuetze T."/>
            <person name="Sepcic K."/>
            <person name="Shelest E."/>
            <person name="Sherlock G."/>
            <person name="Sophianopoulou V."/>
            <person name="Squina F.M."/>
            <person name="Sun H."/>
            <person name="Susca A."/>
            <person name="Todd R.B."/>
            <person name="Tsang A."/>
            <person name="Unkles S.E."/>
            <person name="van de Wiele N."/>
            <person name="van Rossen-Uffink D."/>
            <person name="Oliveira J.V."/>
            <person name="Vesth T.C."/>
            <person name="Visser J."/>
            <person name="Yu J.-H."/>
            <person name="Zhou M."/>
            <person name="Andersen M.R."/>
            <person name="Archer D.B."/>
            <person name="Baker S.E."/>
            <person name="Benoit I."/>
            <person name="Brakhage A.A."/>
            <person name="Braus G.H."/>
            <person name="Fischer R."/>
            <person name="Frisvad J.C."/>
            <person name="Goldman G.H."/>
            <person name="Houbraken J."/>
            <person name="Oakley B."/>
            <person name="Pocsi I."/>
            <person name="Scazzocchio C."/>
            <person name="Seiboth B."/>
            <person name="vanKuyk P.A."/>
            <person name="Wortman J."/>
            <person name="Dyer P.S."/>
            <person name="Grigoriev I.V."/>
        </authorList>
    </citation>
    <scope>NUCLEOTIDE SEQUENCE [LARGE SCALE GENOMIC DNA]</scope>
    <source>
        <strain evidence="4">DTO 134E9</strain>
    </source>
</reference>
<feature type="compositionally biased region" description="Basic and acidic residues" evidence="1">
    <location>
        <begin position="114"/>
        <end position="126"/>
    </location>
</feature>
<feature type="compositionally biased region" description="Acidic residues" evidence="1">
    <location>
        <begin position="257"/>
        <end position="276"/>
    </location>
</feature>
<gene>
    <name evidence="3" type="ORF">ASPWEDRAFT_46896</name>
</gene>
<protein>
    <recommendedName>
        <fullName evidence="2">Myb-like domain-containing protein</fullName>
    </recommendedName>
</protein>
<dbReference type="OrthoDB" id="2143914at2759"/>
<evidence type="ECO:0000313" key="3">
    <source>
        <dbReference type="EMBL" id="OJJ29606.1"/>
    </source>
</evidence>
<dbReference type="VEuPathDB" id="FungiDB:ASPWEDRAFT_46896"/>
<dbReference type="InterPro" id="IPR001005">
    <property type="entry name" value="SANT/Myb"/>
</dbReference>
<dbReference type="RefSeq" id="XP_040683283.1">
    <property type="nucleotide sequence ID" value="XM_040836863.1"/>
</dbReference>
<evidence type="ECO:0000259" key="2">
    <source>
        <dbReference type="PROSITE" id="PS50090"/>
    </source>
</evidence>
<keyword evidence="4" id="KW-1185">Reference proteome</keyword>
<proteinExistence type="predicted"/>
<evidence type="ECO:0000256" key="1">
    <source>
        <dbReference type="SAM" id="MobiDB-lite"/>
    </source>
</evidence>
<feature type="compositionally biased region" description="Polar residues" evidence="1">
    <location>
        <begin position="127"/>
        <end position="146"/>
    </location>
</feature>
<evidence type="ECO:0000313" key="4">
    <source>
        <dbReference type="Proteomes" id="UP000184383"/>
    </source>
</evidence>
<feature type="compositionally biased region" description="Low complexity" evidence="1">
    <location>
        <begin position="24"/>
        <end position="33"/>
    </location>
</feature>
<dbReference type="CDD" id="cd00167">
    <property type="entry name" value="SANT"/>
    <property type="match status" value="1"/>
</dbReference>
<feature type="compositionally biased region" description="Polar residues" evidence="1">
    <location>
        <begin position="69"/>
        <end position="105"/>
    </location>
</feature>
<dbReference type="GeneID" id="63752711"/>
<organism evidence="3 4">
    <name type="scientific">Aspergillus wentii DTO 134E9</name>
    <dbReference type="NCBI Taxonomy" id="1073089"/>
    <lineage>
        <taxon>Eukaryota</taxon>
        <taxon>Fungi</taxon>
        <taxon>Dikarya</taxon>
        <taxon>Ascomycota</taxon>
        <taxon>Pezizomycotina</taxon>
        <taxon>Eurotiomycetes</taxon>
        <taxon>Eurotiomycetidae</taxon>
        <taxon>Eurotiales</taxon>
        <taxon>Aspergillaceae</taxon>
        <taxon>Aspergillus</taxon>
        <taxon>Aspergillus subgen. Cremei</taxon>
    </lineage>
</organism>
<dbReference type="SUPFAM" id="SSF46689">
    <property type="entry name" value="Homeodomain-like"/>
    <property type="match status" value="1"/>
</dbReference>
<dbReference type="Pfam" id="PF13921">
    <property type="entry name" value="Myb_DNA-bind_6"/>
    <property type="match status" value="1"/>
</dbReference>
<dbReference type="Proteomes" id="UP000184383">
    <property type="component" value="Unassembled WGS sequence"/>
</dbReference>
<feature type="domain" description="Myb-like" evidence="2">
    <location>
        <begin position="419"/>
        <end position="468"/>
    </location>
</feature>
<feature type="region of interest" description="Disordered" evidence="1">
    <location>
        <begin position="1"/>
        <end position="314"/>
    </location>
</feature>
<accession>A0A1L9R3W2</accession>